<evidence type="ECO:0000313" key="2">
    <source>
        <dbReference type="Proteomes" id="UP000278078"/>
    </source>
</evidence>
<name>A0A3S4MVP5_PSEFL</name>
<dbReference type="EMBL" id="LR134300">
    <property type="protein sequence ID" value="VEE45745.1"/>
    <property type="molecule type" value="Genomic_DNA"/>
</dbReference>
<evidence type="ECO:0000313" key="1">
    <source>
        <dbReference type="EMBL" id="VEE45745.1"/>
    </source>
</evidence>
<gene>
    <name evidence="1" type="ORF">NCTC10783_01605</name>
</gene>
<protein>
    <submittedName>
        <fullName evidence="1">Uncharacterized protein</fullName>
    </submittedName>
</protein>
<accession>A0A3S4MVP5</accession>
<organism evidence="1 2">
    <name type="scientific">Pseudomonas fluorescens</name>
    <dbReference type="NCBI Taxonomy" id="294"/>
    <lineage>
        <taxon>Bacteria</taxon>
        <taxon>Pseudomonadati</taxon>
        <taxon>Pseudomonadota</taxon>
        <taxon>Gammaproteobacteria</taxon>
        <taxon>Pseudomonadales</taxon>
        <taxon>Pseudomonadaceae</taxon>
        <taxon>Pseudomonas</taxon>
    </lineage>
</organism>
<dbReference type="AlphaFoldDB" id="A0A3S4MVP5"/>
<reference evidence="1 2" key="1">
    <citation type="submission" date="2018-12" db="EMBL/GenBank/DDBJ databases">
        <authorList>
            <consortium name="Pathogen Informatics"/>
        </authorList>
    </citation>
    <scope>NUCLEOTIDE SEQUENCE [LARGE SCALE GENOMIC DNA]</scope>
    <source>
        <strain evidence="1 2">NCTC10783</strain>
    </source>
</reference>
<dbReference type="Proteomes" id="UP000278078">
    <property type="component" value="Chromosome"/>
</dbReference>
<sequence>MAILVDLLEDGVMTDFLEIREAYTKYKAAQDAYWSDLQKKAWAIYIGFERHLRLDQHKVTVPGEDAQPYVQVGSMDGDRFVRALAPQFSGADGKVEFTISLLVDEHPSSYPKKRILIQASIGKESGRYMVEIKGRSGPITVSIGPDFPSDQLGDLYEMIARDVIASMDPSAFA</sequence>
<proteinExistence type="predicted"/>